<evidence type="ECO:0008006" key="5">
    <source>
        <dbReference type="Google" id="ProtNLM"/>
    </source>
</evidence>
<keyword evidence="4" id="KW-1185">Reference proteome</keyword>
<evidence type="ECO:0000256" key="2">
    <source>
        <dbReference type="SAM" id="MobiDB-lite"/>
    </source>
</evidence>
<feature type="region of interest" description="Disordered" evidence="2">
    <location>
        <begin position="164"/>
        <end position="218"/>
    </location>
</feature>
<feature type="coiled-coil region" evidence="1">
    <location>
        <begin position="390"/>
        <end position="424"/>
    </location>
</feature>
<dbReference type="Proteomes" id="UP001307849">
    <property type="component" value="Unassembled WGS sequence"/>
</dbReference>
<keyword evidence="1" id="KW-0175">Coiled coil</keyword>
<proteinExistence type="predicted"/>
<comment type="caution">
    <text evidence="3">The sequence shown here is derived from an EMBL/GenBank/DDBJ whole genome shotgun (WGS) entry which is preliminary data.</text>
</comment>
<dbReference type="EMBL" id="JAVHJM010000013">
    <property type="protein sequence ID" value="KAK6499434.1"/>
    <property type="molecule type" value="Genomic_DNA"/>
</dbReference>
<evidence type="ECO:0000313" key="4">
    <source>
        <dbReference type="Proteomes" id="UP001307849"/>
    </source>
</evidence>
<name>A0AAN8RIL2_9PEZI</name>
<accession>A0AAN8RIL2</accession>
<sequence length="433" mass="47843">MAFAPPSFILLHDTANELGFTHESPRTHTRRGSITNQGLRQANVVDVQNSPQNQSSSHFSFPSRSLPEAGLTQEMGWLNSAAFLPPMHPEITTDNTILGSYTQYPNDEFWRRGFATDSTSRVDSQPAVESHENGYAGPSGPDSSRPAQDTNSHWLHAQDQSSAPLTDLPILGPLSAQDPNPPGYQHPNPNISSENSPDNYKPSLANRRQGSSERACRDISKSDCNRTFTNERTFGEHLLKYHNIKAFCCPNMGCTYGSSRKDNVNSHQKKCKFRDGARPSHSISTSTTPQFVRRSRLNSSHSQSETFMHPMPHNIRLPSQNTEVNMSYPPAPGVTRTPAFLPSRIGEESSISNASFISMGNGNSIDIAITQATSSNFQPEPHVGARPISRDALELENARLREELNILTRKLEKMEAQRKSLVTSLHLLTGIGT</sequence>
<feature type="region of interest" description="Disordered" evidence="2">
    <location>
        <begin position="117"/>
        <end position="152"/>
    </location>
</feature>
<organism evidence="3 4">
    <name type="scientific">Arthrobotrys conoides</name>
    <dbReference type="NCBI Taxonomy" id="74498"/>
    <lineage>
        <taxon>Eukaryota</taxon>
        <taxon>Fungi</taxon>
        <taxon>Dikarya</taxon>
        <taxon>Ascomycota</taxon>
        <taxon>Pezizomycotina</taxon>
        <taxon>Orbiliomycetes</taxon>
        <taxon>Orbiliales</taxon>
        <taxon>Orbiliaceae</taxon>
        <taxon>Arthrobotrys</taxon>
    </lineage>
</organism>
<evidence type="ECO:0000313" key="3">
    <source>
        <dbReference type="EMBL" id="KAK6499434.1"/>
    </source>
</evidence>
<feature type="compositionally biased region" description="Polar residues" evidence="2">
    <location>
        <begin position="187"/>
        <end position="198"/>
    </location>
</feature>
<evidence type="ECO:0000256" key="1">
    <source>
        <dbReference type="SAM" id="Coils"/>
    </source>
</evidence>
<gene>
    <name evidence="3" type="ORF">TWF506_004062</name>
</gene>
<feature type="compositionally biased region" description="Polar residues" evidence="2">
    <location>
        <begin position="141"/>
        <end position="152"/>
    </location>
</feature>
<protein>
    <recommendedName>
        <fullName evidence="5">C2H2-type domain-containing protein</fullName>
    </recommendedName>
</protein>
<dbReference type="AlphaFoldDB" id="A0AAN8RIL2"/>
<feature type="region of interest" description="Disordered" evidence="2">
    <location>
        <begin position="273"/>
        <end position="295"/>
    </location>
</feature>
<feature type="compositionally biased region" description="Polar residues" evidence="2">
    <location>
        <begin position="281"/>
        <end position="290"/>
    </location>
</feature>
<reference evidence="3 4" key="1">
    <citation type="submission" date="2019-10" db="EMBL/GenBank/DDBJ databases">
        <authorList>
            <person name="Palmer J.M."/>
        </authorList>
    </citation>
    <scope>NUCLEOTIDE SEQUENCE [LARGE SCALE GENOMIC DNA]</scope>
    <source>
        <strain evidence="3 4">TWF506</strain>
    </source>
</reference>